<dbReference type="EMBL" id="CAEMXZ010000062">
    <property type="protein sequence ID" value="CAB4323680.1"/>
    <property type="molecule type" value="Genomic_DNA"/>
</dbReference>
<evidence type="ECO:0000313" key="1">
    <source>
        <dbReference type="EMBL" id="CAB4323680.1"/>
    </source>
</evidence>
<proteinExistence type="predicted"/>
<dbReference type="SUPFAM" id="SSF51197">
    <property type="entry name" value="Clavaminate synthase-like"/>
    <property type="match status" value="1"/>
</dbReference>
<gene>
    <name evidence="1" type="ORF">UFOPK1392_01437</name>
    <name evidence="2" type="ORF">UFOPK3733_02055</name>
</gene>
<dbReference type="Pfam" id="PF05721">
    <property type="entry name" value="PhyH"/>
    <property type="match status" value="1"/>
</dbReference>
<accession>A0A6J7KF56</accession>
<dbReference type="InterPro" id="IPR008775">
    <property type="entry name" value="Phytyl_CoA_dOase-like"/>
</dbReference>
<dbReference type="AlphaFoldDB" id="A0A6J7KF56"/>
<organism evidence="2">
    <name type="scientific">freshwater metagenome</name>
    <dbReference type="NCBI Taxonomy" id="449393"/>
    <lineage>
        <taxon>unclassified sequences</taxon>
        <taxon>metagenomes</taxon>
        <taxon>ecological metagenomes</taxon>
    </lineage>
</organism>
<name>A0A6J7KF56_9ZZZZ</name>
<reference evidence="2" key="1">
    <citation type="submission" date="2020-05" db="EMBL/GenBank/DDBJ databases">
        <authorList>
            <person name="Chiriac C."/>
            <person name="Salcher M."/>
            <person name="Ghai R."/>
            <person name="Kavagutti S V."/>
        </authorList>
    </citation>
    <scope>NUCLEOTIDE SEQUENCE</scope>
</reference>
<protein>
    <submittedName>
        <fullName evidence="2">Unannotated protein</fullName>
    </submittedName>
</protein>
<dbReference type="Gene3D" id="2.60.120.620">
    <property type="entry name" value="q2cbj1_9rhob like domain"/>
    <property type="match status" value="1"/>
</dbReference>
<evidence type="ECO:0000313" key="2">
    <source>
        <dbReference type="EMBL" id="CAB4954195.1"/>
    </source>
</evidence>
<sequence>MSTVDFDQRTRSIDDVSDVDVRIFMEHIVPDLLVRNGAVASRAMRASSLDSIVIAVSGAEHTWTLDADGALAIVPGDHGRARADLSSEWFSDLVSNVRSAVAVLISAEPVMTRGNISHLIAWETVLRALCDGRPAYEPGLIDFVDSTGAPLDLARSFTVADDPADMAQFLSQTGFMLLRGVFDAGELDTINERIDELRAAATPEDNASWWGRVGGNDGEYLCVRVNDLPQDALGVSMLDRFGPIVAMTDSNHEFDHIDVLIKPVDVTEGISDLPWHKDCSLGLHSYQCYQVIFGLSVTASGPENGQLGVVAGSHRVNIDQFGLSEDIDLPQVFIATEPGDVTVHLSCTLHCSTPPVHSERRVAYSTFMMEGDTAALEERIRGVRDQAGRETFAPT</sequence>
<dbReference type="EMBL" id="CAFBNC010000150">
    <property type="protein sequence ID" value="CAB4954195.1"/>
    <property type="molecule type" value="Genomic_DNA"/>
</dbReference>